<proteinExistence type="predicted"/>
<name>A0A853DI75_9MICO</name>
<evidence type="ECO:0000313" key="1">
    <source>
        <dbReference type="EMBL" id="NYK08872.1"/>
    </source>
</evidence>
<accession>A0A853DI75</accession>
<reference evidence="1 2" key="1">
    <citation type="submission" date="2020-07" db="EMBL/GenBank/DDBJ databases">
        <title>Sequencing the genomes of 1000 actinobacteria strains.</title>
        <authorList>
            <person name="Klenk H.-P."/>
        </authorList>
    </citation>
    <scope>NUCLEOTIDE SEQUENCE [LARGE SCALE GENOMIC DNA]</scope>
    <source>
        <strain evidence="1 2">DSM 15166</strain>
    </source>
</reference>
<dbReference type="NCBIfam" id="NF041390">
    <property type="entry name" value="TadE_Rv3655c"/>
    <property type="match status" value="1"/>
</dbReference>
<comment type="caution">
    <text evidence="1">The sequence shown here is derived from an EMBL/GenBank/DDBJ whole genome shotgun (WGS) entry which is preliminary data.</text>
</comment>
<protein>
    <recommendedName>
        <fullName evidence="3">Pilus assembly protein TadE</fullName>
    </recommendedName>
</protein>
<keyword evidence="2" id="KW-1185">Reference proteome</keyword>
<dbReference type="InterPro" id="IPR049790">
    <property type="entry name" value="Rv3655c/TadE"/>
</dbReference>
<organism evidence="1 2">
    <name type="scientific">Leifsonia naganoensis</name>
    <dbReference type="NCBI Taxonomy" id="150025"/>
    <lineage>
        <taxon>Bacteria</taxon>
        <taxon>Bacillati</taxon>
        <taxon>Actinomycetota</taxon>
        <taxon>Actinomycetes</taxon>
        <taxon>Micrococcales</taxon>
        <taxon>Microbacteriaceae</taxon>
        <taxon>Leifsonia</taxon>
    </lineage>
</organism>
<evidence type="ECO:0008006" key="3">
    <source>
        <dbReference type="Google" id="ProtNLM"/>
    </source>
</evidence>
<evidence type="ECO:0000313" key="2">
    <source>
        <dbReference type="Proteomes" id="UP000521075"/>
    </source>
</evidence>
<gene>
    <name evidence="1" type="ORF">HNR14_000753</name>
</gene>
<sequence length="113" mass="11124">MTAEFAAALPAALVCLAVGVGAVQAGGQQLRLIDAAAVDARMLGRGDEPRGPGADAVPGAERVTEREQGMVCVTLSAPSTILGLGGAGLRVRGRACALDESAQEAGAPLGGDE</sequence>
<dbReference type="Proteomes" id="UP000521075">
    <property type="component" value="Unassembled WGS sequence"/>
</dbReference>
<dbReference type="EMBL" id="JACCHJ010000001">
    <property type="protein sequence ID" value="NYK08872.1"/>
    <property type="molecule type" value="Genomic_DNA"/>
</dbReference>
<dbReference type="AlphaFoldDB" id="A0A853DI75"/>